<dbReference type="Proteomes" id="UP000240621">
    <property type="component" value="Unassembled WGS sequence"/>
</dbReference>
<dbReference type="EMBL" id="BLAU01000001">
    <property type="protein sequence ID" value="GET21092.1"/>
    <property type="molecule type" value="Genomic_DNA"/>
</dbReference>
<gene>
    <name evidence="3" type="ORF">CLV93_10941</name>
    <name evidence="2" type="ORF">JCM18694_13380</name>
</gene>
<evidence type="ECO:0000259" key="1">
    <source>
        <dbReference type="Pfam" id="PF05368"/>
    </source>
</evidence>
<dbReference type="InterPro" id="IPR051604">
    <property type="entry name" value="Ergot_Alk_Oxidoreductase"/>
</dbReference>
<feature type="domain" description="NmrA-like" evidence="1">
    <location>
        <begin position="2"/>
        <end position="223"/>
    </location>
</feature>
<dbReference type="SUPFAM" id="SSF51735">
    <property type="entry name" value="NAD(P)-binding Rossmann-fold domains"/>
    <property type="match status" value="1"/>
</dbReference>
<sequence>MEKILITGATGNVGLATLKYLGEKNLPGVELLAAVRDEERAHHDIGAGNCQFIPFEFDEPSTYAAALEGVTKILLVRPHQLSDVSKYIYPFLDEAARRGVKQIVFLSVIGAERNKLLPHYKIENYLLNLGISYTFVRPCFFMQNLTTIHRKEILENNKVYIPAGNTPVNYIDVRDVAEVMGRVLTEPGHENMTYEITGSQTMTYYELVGILSSVLDREIRYPRPSTLMFMRQKIREKKPLAFVKVMGLLYSGARNGKMNVVTEDFKRLTGRDPIDFKTFANAYKHKWIKKEKK</sequence>
<dbReference type="AlphaFoldDB" id="A0A2P8C904"/>
<dbReference type="PANTHER" id="PTHR43162:SF1">
    <property type="entry name" value="PRESTALK A DIFFERENTIATION PROTEIN A"/>
    <property type="match status" value="1"/>
</dbReference>
<comment type="caution">
    <text evidence="3">The sequence shown here is derived from an EMBL/GenBank/DDBJ whole genome shotgun (WGS) entry which is preliminary data.</text>
</comment>
<protein>
    <submittedName>
        <fullName evidence="2">NAD(P)-dependent oxidoreductase</fullName>
    </submittedName>
    <submittedName>
        <fullName evidence="3">Uncharacterized protein YbjT (DUF2867 family)</fullName>
    </submittedName>
</protein>
<name>A0A2P8C904_9BACT</name>
<dbReference type="OrthoDB" id="2149806at2"/>
<accession>A0A2P8C904</accession>
<dbReference type="InterPro" id="IPR008030">
    <property type="entry name" value="NmrA-like"/>
</dbReference>
<dbReference type="RefSeq" id="WP_106543121.1">
    <property type="nucleotide sequence ID" value="NZ_BLAU01000001.1"/>
</dbReference>
<evidence type="ECO:0000313" key="3">
    <source>
        <dbReference type="EMBL" id="PSK81438.1"/>
    </source>
</evidence>
<reference evidence="2 5" key="2">
    <citation type="submission" date="2019-10" db="EMBL/GenBank/DDBJ databases">
        <title>Prolixibacter strains distinguished by the presence of nitrate reductase genes were adept at nitrate-dependent anaerobic corrosion of metallic iron and carbon steel.</title>
        <authorList>
            <person name="Iino T."/>
            <person name="Shono N."/>
            <person name="Ito K."/>
            <person name="Nakamura R."/>
            <person name="Sueoka K."/>
            <person name="Harayama S."/>
            <person name="Ohkuma M."/>
        </authorList>
    </citation>
    <scope>NUCLEOTIDE SEQUENCE [LARGE SCALE GENOMIC DNA]</scope>
    <source>
        <strain evidence="2 5">MIC1-1</strain>
    </source>
</reference>
<dbReference type="Pfam" id="PF05368">
    <property type="entry name" value="NmrA"/>
    <property type="match status" value="1"/>
</dbReference>
<evidence type="ECO:0000313" key="2">
    <source>
        <dbReference type="EMBL" id="GET21092.1"/>
    </source>
</evidence>
<evidence type="ECO:0000313" key="5">
    <source>
        <dbReference type="Proteomes" id="UP000396862"/>
    </source>
</evidence>
<dbReference type="Gene3D" id="3.40.50.720">
    <property type="entry name" value="NAD(P)-binding Rossmann-like Domain"/>
    <property type="match status" value="1"/>
</dbReference>
<dbReference type="InterPro" id="IPR036291">
    <property type="entry name" value="NAD(P)-bd_dom_sf"/>
</dbReference>
<dbReference type="PANTHER" id="PTHR43162">
    <property type="match status" value="1"/>
</dbReference>
<proteinExistence type="predicted"/>
<dbReference type="EMBL" id="PYGC01000009">
    <property type="protein sequence ID" value="PSK81438.1"/>
    <property type="molecule type" value="Genomic_DNA"/>
</dbReference>
<dbReference type="Gene3D" id="3.90.25.10">
    <property type="entry name" value="UDP-galactose 4-epimerase, domain 1"/>
    <property type="match status" value="1"/>
</dbReference>
<keyword evidence="5" id="KW-1185">Reference proteome</keyword>
<dbReference type="CDD" id="cd05269">
    <property type="entry name" value="TMR_SDR_a"/>
    <property type="match status" value="1"/>
</dbReference>
<organism evidence="3 4">
    <name type="scientific">Prolixibacter denitrificans</name>
    <dbReference type="NCBI Taxonomy" id="1541063"/>
    <lineage>
        <taxon>Bacteria</taxon>
        <taxon>Pseudomonadati</taxon>
        <taxon>Bacteroidota</taxon>
        <taxon>Bacteroidia</taxon>
        <taxon>Marinilabiliales</taxon>
        <taxon>Prolixibacteraceae</taxon>
        <taxon>Prolixibacter</taxon>
    </lineage>
</organism>
<reference evidence="3 4" key="1">
    <citation type="submission" date="2018-03" db="EMBL/GenBank/DDBJ databases">
        <title>Genomic Encyclopedia of Archaeal and Bacterial Type Strains, Phase II (KMG-II): from individual species to whole genera.</title>
        <authorList>
            <person name="Goeker M."/>
        </authorList>
    </citation>
    <scope>NUCLEOTIDE SEQUENCE [LARGE SCALE GENOMIC DNA]</scope>
    <source>
        <strain evidence="3 4">DSM 27267</strain>
    </source>
</reference>
<dbReference type="Proteomes" id="UP000396862">
    <property type="component" value="Unassembled WGS sequence"/>
</dbReference>
<evidence type="ECO:0000313" key="4">
    <source>
        <dbReference type="Proteomes" id="UP000240621"/>
    </source>
</evidence>